<name>A0ABP0QH21_9DINO</name>
<evidence type="ECO:0000313" key="2">
    <source>
        <dbReference type="EMBL" id="CAK9087538.1"/>
    </source>
</evidence>
<dbReference type="Proteomes" id="UP001642484">
    <property type="component" value="Unassembled WGS sequence"/>
</dbReference>
<gene>
    <name evidence="2" type="ORF">CCMP2556_LOCUS42316</name>
</gene>
<feature type="region of interest" description="Disordered" evidence="1">
    <location>
        <begin position="444"/>
        <end position="492"/>
    </location>
</feature>
<accession>A0ABP0QH21</accession>
<feature type="compositionally biased region" description="Basic and acidic residues" evidence="1">
    <location>
        <begin position="32"/>
        <end position="42"/>
    </location>
</feature>
<dbReference type="EMBL" id="CAXAMN010024550">
    <property type="protein sequence ID" value="CAK9087538.1"/>
    <property type="molecule type" value="Genomic_DNA"/>
</dbReference>
<feature type="region of interest" description="Disordered" evidence="1">
    <location>
        <begin position="18"/>
        <end position="42"/>
    </location>
</feature>
<organism evidence="2 3">
    <name type="scientific">Durusdinium trenchii</name>
    <dbReference type="NCBI Taxonomy" id="1381693"/>
    <lineage>
        <taxon>Eukaryota</taxon>
        <taxon>Sar</taxon>
        <taxon>Alveolata</taxon>
        <taxon>Dinophyceae</taxon>
        <taxon>Suessiales</taxon>
        <taxon>Symbiodiniaceae</taxon>
        <taxon>Durusdinium</taxon>
    </lineage>
</organism>
<sequence>MVKMRTWLKGLVKGTSEEVKSGTAQRASSAAGRERREPRETRDEAMMACTTLLNFSCGSQASPLFRPLGGSCSIIYEALERRPRSISGGASPAAALSAAAEFLQGAKSPDLRLQFALLVHTDEAAMSRFVGDVEGAIVTLCKELQSKEPLLTEEGLLAQWRSDIEAFRRRCSEIWELYVYFVFLDVKGDRALLRMVSRRGLARFAVGMDPVARQLMDVLEVSPSSLAANLSLTGAWAQPAQQMLAQGLGEALLQRRHRQALEEWHSAVQTATAKACETAAQGVKGSVNMEAIKSELHRQQAVQFWTHYFQTSAKVGWWDFADAFQECFCGNSCPADLLQHLRKHLAKPCKSRVALHSWESFIQKYGTSAPEIIKALVKEVMDDLPATIYKQSSLGSAQEEAEVLQLFTVKRHLKTEKVAWEARPPAVSVSDATARPSLRQAATSLGEDDLLQKVSPSGNTAPPGVQMVPHSRSAQRSNSRREMDSATPQDPRMQMAAAEPGDVMSWEEFENQLQASSRPWWLGPHSELPGHRSRFSSKHFSVCRAASRPPARRWSCGCPVAP</sequence>
<evidence type="ECO:0000313" key="3">
    <source>
        <dbReference type="Proteomes" id="UP001642484"/>
    </source>
</evidence>
<reference evidence="2 3" key="1">
    <citation type="submission" date="2024-02" db="EMBL/GenBank/DDBJ databases">
        <authorList>
            <person name="Chen Y."/>
            <person name="Shah S."/>
            <person name="Dougan E. K."/>
            <person name="Thang M."/>
            <person name="Chan C."/>
        </authorList>
    </citation>
    <scope>NUCLEOTIDE SEQUENCE [LARGE SCALE GENOMIC DNA]</scope>
</reference>
<keyword evidence="3" id="KW-1185">Reference proteome</keyword>
<protein>
    <recommendedName>
        <fullName evidence="4">RGS domain-containing protein</fullName>
    </recommendedName>
</protein>
<proteinExistence type="predicted"/>
<comment type="caution">
    <text evidence="2">The sequence shown here is derived from an EMBL/GenBank/DDBJ whole genome shotgun (WGS) entry which is preliminary data.</text>
</comment>
<evidence type="ECO:0008006" key="4">
    <source>
        <dbReference type="Google" id="ProtNLM"/>
    </source>
</evidence>
<evidence type="ECO:0000256" key="1">
    <source>
        <dbReference type="SAM" id="MobiDB-lite"/>
    </source>
</evidence>